<protein>
    <submittedName>
        <fullName evidence="1">Uncharacterized protein</fullName>
    </submittedName>
</protein>
<keyword evidence="2" id="KW-1185">Reference proteome</keyword>
<name>A0A165Q2H5_EXIGL</name>
<gene>
    <name evidence="1" type="ORF">EXIGLDRAFT_759299</name>
</gene>
<dbReference type="Proteomes" id="UP000077266">
    <property type="component" value="Unassembled WGS sequence"/>
</dbReference>
<proteinExistence type="predicted"/>
<evidence type="ECO:0000313" key="1">
    <source>
        <dbReference type="EMBL" id="KZW02987.1"/>
    </source>
</evidence>
<sequence>MRDVKTLLSLANQARIKLVIGALAVARHPVIICSPWSASFPVLALGLCVPTTLTCDARDVKTPFHLDASTPSLPRSPVAVVRLRPGFSLARFVTSTRSLELSRVLVVAARRRPSPSCHRPMASQLDPVHKTITRISTSNQSDHREISTLKTRFLVVYDLDRSSLTS</sequence>
<dbReference type="AlphaFoldDB" id="A0A165Q2H5"/>
<dbReference type="InParanoid" id="A0A165Q2H5"/>
<dbReference type="EMBL" id="KV425885">
    <property type="protein sequence ID" value="KZW02987.1"/>
    <property type="molecule type" value="Genomic_DNA"/>
</dbReference>
<reference evidence="1 2" key="1">
    <citation type="journal article" date="2016" name="Mol. Biol. Evol.">
        <title>Comparative Genomics of Early-Diverging Mushroom-Forming Fungi Provides Insights into the Origins of Lignocellulose Decay Capabilities.</title>
        <authorList>
            <person name="Nagy L.G."/>
            <person name="Riley R."/>
            <person name="Tritt A."/>
            <person name="Adam C."/>
            <person name="Daum C."/>
            <person name="Floudas D."/>
            <person name="Sun H."/>
            <person name="Yadav J.S."/>
            <person name="Pangilinan J."/>
            <person name="Larsson K.H."/>
            <person name="Matsuura K."/>
            <person name="Barry K."/>
            <person name="Labutti K."/>
            <person name="Kuo R."/>
            <person name="Ohm R.A."/>
            <person name="Bhattacharya S.S."/>
            <person name="Shirouzu T."/>
            <person name="Yoshinaga Y."/>
            <person name="Martin F.M."/>
            <person name="Grigoriev I.V."/>
            <person name="Hibbett D.S."/>
        </authorList>
    </citation>
    <scope>NUCLEOTIDE SEQUENCE [LARGE SCALE GENOMIC DNA]</scope>
    <source>
        <strain evidence="1 2">HHB12029</strain>
    </source>
</reference>
<accession>A0A165Q2H5</accession>
<organism evidence="1 2">
    <name type="scientific">Exidia glandulosa HHB12029</name>
    <dbReference type="NCBI Taxonomy" id="1314781"/>
    <lineage>
        <taxon>Eukaryota</taxon>
        <taxon>Fungi</taxon>
        <taxon>Dikarya</taxon>
        <taxon>Basidiomycota</taxon>
        <taxon>Agaricomycotina</taxon>
        <taxon>Agaricomycetes</taxon>
        <taxon>Auriculariales</taxon>
        <taxon>Exidiaceae</taxon>
        <taxon>Exidia</taxon>
    </lineage>
</organism>
<evidence type="ECO:0000313" key="2">
    <source>
        <dbReference type="Proteomes" id="UP000077266"/>
    </source>
</evidence>